<feature type="compositionally biased region" description="Basic and acidic residues" evidence="1">
    <location>
        <begin position="430"/>
        <end position="442"/>
    </location>
</feature>
<keyword evidence="2" id="KW-0472">Membrane</keyword>
<keyword evidence="4" id="KW-1185">Reference proteome</keyword>
<dbReference type="Pfam" id="PF07958">
    <property type="entry name" value="DUF1688"/>
    <property type="match status" value="1"/>
</dbReference>
<evidence type="ECO:0000313" key="3">
    <source>
        <dbReference type="EMBL" id="KAB5592636.1"/>
    </source>
</evidence>
<dbReference type="EMBL" id="SSOP01000058">
    <property type="protein sequence ID" value="KAB5592636.1"/>
    <property type="molecule type" value="Genomic_DNA"/>
</dbReference>
<feature type="transmembrane region" description="Helical" evidence="2">
    <location>
        <begin position="144"/>
        <end position="166"/>
    </location>
</feature>
<name>A0A5N5QNC4_9AGAM</name>
<protein>
    <submittedName>
        <fullName evidence="3">Urg3 protein</fullName>
    </submittedName>
</protein>
<feature type="compositionally biased region" description="Basic and acidic residues" evidence="1">
    <location>
        <begin position="450"/>
        <end position="460"/>
    </location>
</feature>
<keyword evidence="2" id="KW-1133">Transmembrane helix</keyword>
<keyword evidence="2" id="KW-0812">Transmembrane</keyword>
<dbReference type="Proteomes" id="UP000383932">
    <property type="component" value="Unassembled WGS sequence"/>
</dbReference>
<gene>
    <name evidence="3" type="ORF">CTheo_3900</name>
</gene>
<dbReference type="InterPro" id="IPR036259">
    <property type="entry name" value="MFS_trans_sf"/>
</dbReference>
<dbReference type="PANTHER" id="PTHR31687">
    <property type="match status" value="1"/>
</dbReference>
<feature type="region of interest" description="Disordered" evidence="1">
    <location>
        <begin position="997"/>
        <end position="1019"/>
    </location>
</feature>
<evidence type="ECO:0000313" key="4">
    <source>
        <dbReference type="Proteomes" id="UP000383932"/>
    </source>
</evidence>
<sequence length="1019" mass="110561">MTGSFGISVGDSNGELQGSVWAGRARVRGPRWARLPLLTIGMLGLQIVWSVEMAYASPYLLSLGLNKSHMALVFVAGPLSGLIMQPLIVQATDRALLVDILPSTLQAAGNAWAGRMFGLGSVAGFFIGGINLPKVFPWLGRTQLEVISIISSVLLLGLHGVTAAAVEEKVLVIDGSASNSNVFVRVFKDIWDNILTLPRTIRSICMVQFFSWIAWFPVLFYSSTWVGDIYKAAAIENGRAKDDPTLSDEAIRAGSLALLYSSVLSFAISIIAPFFIRPNRHAMDDESKGPIDKLKISLGGLWSVSQAIFASSMMATLLPQTVTTATAIITATGFSWAVSQWAPFSLLGEAILLSAPDYSTVPHLAQEVDEIPLTDRRSHRRSSSSLSIRHQPHSPRESLRSRTPSSAHSSISSLRGEGSTPASALFSNDAARRSRPKLEKRVSGVGIRNGTDDDLQRGNDEPVDDVAGEVLEMGGSAQSADDGVGSKAGIILGIHNLVVVLPQFLVTGLSAILFALLEPHKSVLHGQHPGSTPPGTNVTTPLMTREEEIPLCFDTENMWSRGVKYKSRIGPAAPTPRSNHNARMNITSATSVESTIAYLRTLPSIRERCSRVHDLAKQGKLEYFDYHPEREEEVVKFCAEIIKRDFGTAYNTIPPHSRWRHFDAGRERIAPLLAQWSNELTPLETAKRLIDLFLVSVLLDAGAGNAWAYTESGGKKFGRSEGLAIASLDMFLAGFFASDGGLKVDAAGLKRITPEKTGLAMQVSESNPMSGLEGRSNLLANLGEALALDREMFGPDGRPGNLLDFIEKQGQTKNGVTHVHVSALWHVLIEGLAPIWPATRTQFGGVSLGDVWPCSALKAAAIKTDPAQDVPGYDLVPFHKLSQWLAYSLVEPIEKILGWKVEGMEDMTGLPEYRNGGLLVDFGVLTLRKETVASFYPNPNSNIARLAPSHPAIIEWRAMTVIELDRIAEALRKYLNTPDLALAQVLESATWKGGREIAKQKRPETAGPPIEIESDGTVF</sequence>
<dbReference type="PANTHER" id="PTHR31687:SF3">
    <property type="entry name" value="PROTEIN URG3"/>
    <property type="match status" value="1"/>
</dbReference>
<dbReference type="InterPro" id="IPR012469">
    <property type="entry name" value="DUF1688"/>
</dbReference>
<proteinExistence type="predicted"/>
<dbReference type="OrthoDB" id="2153176at2759"/>
<feature type="compositionally biased region" description="Polar residues" evidence="1">
    <location>
        <begin position="401"/>
        <end position="413"/>
    </location>
</feature>
<feature type="transmembrane region" description="Helical" evidence="2">
    <location>
        <begin position="112"/>
        <end position="132"/>
    </location>
</feature>
<feature type="transmembrane region" description="Helical" evidence="2">
    <location>
        <begin position="256"/>
        <end position="276"/>
    </location>
</feature>
<evidence type="ECO:0000256" key="1">
    <source>
        <dbReference type="SAM" id="MobiDB-lite"/>
    </source>
</evidence>
<feature type="transmembrane region" description="Helical" evidence="2">
    <location>
        <begin position="296"/>
        <end position="318"/>
    </location>
</feature>
<dbReference type="AlphaFoldDB" id="A0A5N5QNC4"/>
<evidence type="ECO:0000256" key="2">
    <source>
        <dbReference type="SAM" id="Phobius"/>
    </source>
</evidence>
<feature type="region of interest" description="Disordered" evidence="1">
    <location>
        <begin position="372"/>
        <end position="462"/>
    </location>
</feature>
<feature type="transmembrane region" description="Helical" evidence="2">
    <location>
        <begin position="71"/>
        <end position="92"/>
    </location>
</feature>
<dbReference type="SUPFAM" id="SSF103473">
    <property type="entry name" value="MFS general substrate transporter"/>
    <property type="match status" value="1"/>
</dbReference>
<reference evidence="3 4" key="1">
    <citation type="journal article" date="2019" name="Fungal Biol. Biotechnol.">
        <title>Draft genome sequence of fastidious pathogen Ceratobasidium theobromae, which causes vascular-streak dieback in Theobroma cacao.</title>
        <authorList>
            <person name="Ali S.S."/>
            <person name="Asman A."/>
            <person name="Shao J."/>
            <person name="Firmansyah A.P."/>
            <person name="Susilo A.W."/>
            <person name="Rosmana A."/>
            <person name="McMahon P."/>
            <person name="Junaid M."/>
            <person name="Guest D."/>
            <person name="Kheng T.Y."/>
            <person name="Meinhardt L.W."/>
            <person name="Bailey B.A."/>
        </authorList>
    </citation>
    <scope>NUCLEOTIDE SEQUENCE [LARGE SCALE GENOMIC DNA]</scope>
    <source>
        <strain evidence="3 4">CT2</strain>
    </source>
</reference>
<organism evidence="3 4">
    <name type="scientific">Ceratobasidium theobromae</name>
    <dbReference type="NCBI Taxonomy" id="1582974"/>
    <lineage>
        <taxon>Eukaryota</taxon>
        <taxon>Fungi</taxon>
        <taxon>Dikarya</taxon>
        <taxon>Basidiomycota</taxon>
        <taxon>Agaricomycotina</taxon>
        <taxon>Agaricomycetes</taxon>
        <taxon>Cantharellales</taxon>
        <taxon>Ceratobasidiaceae</taxon>
        <taxon>Ceratobasidium</taxon>
    </lineage>
</organism>
<comment type="caution">
    <text evidence="3">The sequence shown here is derived from an EMBL/GenBank/DDBJ whole genome shotgun (WGS) entry which is preliminary data.</text>
</comment>
<accession>A0A5N5QNC4</accession>